<dbReference type="Proteomes" id="UP000095282">
    <property type="component" value="Unplaced"/>
</dbReference>
<dbReference type="WBParaSite" id="Csp11.Scaffold629.g14547.t1">
    <property type="protein sequence ID" value="Csp11.Scaffold629.g14547.t1"/>
    <property type="gene ID" value="Csp11.Scaffold629.g14547"/>
</dbReference>
<feature type="transmembrane region" description="Helical" evidence="1">
    <location>
        <begin position="144"/>
        <end position="165"/>
    </location>
</feature>
<evidence type="ECO:0000256" key="1">
    <source>
        <dbReference type="SAM" id="Phobius"/>
    </source>
</evidence>
<proteinExistence type="predicted"/>
<sequence length="168" mass="19459">MTEICKTSKQKHCSDGQCQVIIDFLDECREFLHSKTIINVGFHAEFGKQLFNSLFALHRILINNVPPNKESLKIIKCEINPVNIYSLTPDDILTLFPLFPKHFKPMALDVICQNAIPETYSYILKLYGVEDYSNRKEKKANRTLILNALKNIHIYYCFVILQVGYQSD</sequence>
<keyword evidence="1" id="KW-0472">Membrane</keyword>
<keyword evidence="2" id="KW-1185">Reference proteome</keyword>
<evidence type="ECO:0000313" key="3">
    <source>
        <dbReference type="WBParaSite" id="Csp11.Scaffold629.g14547.t1"/>
    </source>
</evidence>
<organism evidence="2 3">
    <name type="scientific">Caenorhabditis tropicalis</name>
    <dbReference type="NCBI Taxonomy" id="1561998"/>
    <lineage>
        <taxon>Eukaryota</taxon>
        <taxon>Metazoa</taxon>
        <taxon>Ecdysozoa</taxon>
        <taxon>Nematoda</taxon>
        <taxon>Chromadorea</taxon>
        <taxon>Rhabditida</taxon>
        <taxon>Rhabditina</taxon>
        <taxon>Rhabditomorpha</taxon>
        <taxon>Rhabditoidea</taxon>
        <taxon>Rhabditidae</taxon>
        <taxon>Peloderinae</taxon>
        <taxon>Caenorhabditis</taxon>
    </lineage>
</organism>
<keyword evidence="1" id="KW-0812">Transmembrane</keyword>
<evidence type="ECO:0000313" key="2">
    <source>
        <dbReference type="Proteomes" id="UP000095282"/>
    </source>
</evidence>
<keyword evidence="1" id="KW-1133">Transmembrane helix</keyword>
<reference evidence="3" key="1">
    <citation type="submission" date="2016-11" db="UniProtKB">
        <authorList>
            <consortium name="WormBaseParasite"/>
        </authorList>
    </citation>
    <scope>IDENTIFICATION</scope>
</reference>
<name>A0A1I7U3R2_9PELO</name>
<dbReference type="AlphaFoldDB" id="A0A1I7U3R2"/>
<protein>
    <submittedName>
        <fullName evidence="3">FTH domain-containing protein</fullName>
    </submittedName>
</protein>
<accession>A0A1I7U3R2</accession>